<dbReference type="EMBL" id="BJNQ01000021">
    <property type="protein sequence ID" value="GEC76561.1"/>
    <property type="molecule type" value="Genomic_DNA"/>
</dbReference>
<dbReference type="PRINTS" id="PR00981">
    <property type="entry name" value="TRNASYNTHSER"/>
</dbReference>
<gene>
    <name evidence="6 11" type="primary">serS</name>
    <name evidence="11" type="ORF">MLI01_27060</name>
</gene>
<dbReference type="InterPro" id="IPR045864">
    <property type="entry name" value="aa-tRNA-synth_II/BPL/LPL"/>
</dbReference>
<keyword evidence="4 6" id="KW-0648">Protein biosynthesis</keyword>
<keyword evidence="5 6" id="KW-0030">Aminoacyl-tRNA synthetase</keyword>
<dbReference type="Gene3D" id="3.30.930.10">
    <property type="entry name" value="Bira Bifunctional Protein, Domain 2"/>
    <property type="match status" value="1"/>
</dbReference>
<dbReference type="InterPro" id="IPR033729">
    <property type="entry name" value="SerRS_core"/>
</dbReference>
<accession>A0A4Y4B7L3</accession>
<dbReference type="Pfam" id="PF02403">
    <property type="entry name" value="Seryl_tRNA_N"/>
    <property type="match status" value="1"/>
</dbReference>
<comment type="function">
    <text evidence="6">Catalyzes the attachment of serine to tRNA(Ser). Is also able to aminoacylate tRNA(Sec) with serine, to form the misacylated tRNA L-seryl-tRNA(Sec), which will be further converted into selenocysteinyl-tRNA(Sec).</text>
</comment>
<dbReference type="CDD" id="cd00770">
    <property type="entry name" value="SerRS_core"/>
    <property type="match status" value="1"/>
</dbReference>
<evidence type="ECO:0000256" key="3">
    <source>
        <dbReference type="ARBA" id="ARBA00022840"/>
    </source>
</evidence>
<dbReference type="InterPro" id="IPR002314">
    <property type="entry name" value="aa-tRNA-synt_IIb"/>
</dbReference>
<evidence type="ECO:0000256" key="6">
    <source>
        <dbReference type="HAMAP-Rule" id="MF_00176"/>
    </source>
</evidence>
<dbReference type="SUPFAM" id="SSF46589">
    <property type="entry name" value="tRNA-binding arm"/>
    <property type="match status" value="1"/>
</dbReference>
<feature type="binding site" evidence="6 8">
    <location>
        <begin position="346"/>
        <end position="349"/>
    </location>
    <ligand>
        <name>ATP</name>
        <dbReference type="ChEBI" id="CHEBI:30616"/>
    </ligand>
</feature>
<dbReference type="InterPro" id="IPR042103">
    <property type="entry name" value="SerRS_1_N_sf"/>
</dbReference>
<evidence type="ECO:0000256" key="1">
    <source>
        <dbReference type="ARBA" id="ARBA00022598"/>
    </source>
</evidence>
<dbReference type="HAMAP" id="MF_00176">
    <property type="entry name" value="Ser_tRNA_synth_type1"/>
    <property type="match status" value="1"/>
</dbReference>
<feature type="binding site" evidence="6 8">
    <location>
        <begin position="259"/>
        <end position="261"/>
    </location>
    <ligand>
        <name>ATP</name>
        <dbReference type="ChEBI" id="CHEBI:30616"/>
    </ligand>
</feature>
<keyword evidence="3 6" id="KW-0067">ATP-binding</keyword>
<feature type="binding site" evidence="7">
    <location>
        <position position="259"/>
    </location>
    <ligand>
        <name>L-serine</name>
        <dbReference type="ChEBI" id="CHEBI:33384"/>
    </ligand>
</feature>
<feature type="site" description="Important for serine binding" evidence="7">
    <location>
        <position position="391"/>
    </location>
</feature>
<comment type="catalytic activity">
    <reaction evidence="6">
        <text>tRNA(Sec) + L-serine + ATP = L-seryl-tRNA(Sec) + AMP + diphosphate + H(+)</text>
        <dbReference type="Rhea" id="RHEA:42580"/>
        <dbReference type="Rhea" id="RHEA-COMP:9742"/>
        <dbReference type="Rhea" id="RHEA-COMP:10128"/>
        <dbReference type="ChEBI" id="CHEBI:15378"/>
        <dbReference type="ChEBI" id="CHEBI:30616"/>
        <dbReference type="ChEBI" id="CHEBI:33019"/>
        <dbReference type="ChEBI" id="CHEBI:33384"/>
        <dbReference type="ChEBI" id="CHEBI:78442"/>
        <dbReference type="ChEBI" id="CHEBI:78533"/>
        <dbReference type="ChEBI" id="CHEBI:456215"/>
        <dbReference type="EC" id="6.1.1.11"/>
    </reaction>
</comment>
<comment type="catalytic activity">
    <reaction evidence="6">
        <text>tRNA(Ser) + L-serine + ATP = L-seryl-tRNA(Ser) + AMP + diphosphate + H(+)</text>
        <dbReference type="Rhea" id="RHEA:12292"/>
        <dbReference type="Rhea" id="RHEA-COMP:9669"/>
        <dbReference type="Rhea" id="RHEA-COMP:9703"/>
        <dbReference type="ChEBI" id="CHEBI:15378"/>
        <dbReference type="ChEBI" id="CHEBI:30616"/>
        <dbReference type="ChEBI" id="CHEBI:33019"/>
        <dbReference type="ChEBI" id="CHEBI:33384"/>
        <dbReference type="ChEBI" id="CHEBI:78442"/>
        <dbReference type="ChEBI" id="CHEBI:78533"/>
        <dbReference type="ChEBI" id="CHEBI:456215"/>
        <dbReference type="EC" id="6.1.1.11"/>
    </reaction>
</comment>
<dbReference type="InterPro" id="IPR006195">
    <property type="entry name" value="aa-tRNA-synth_II"/>
</dbReference>
<feature type="binding site" evidence="6">
    <location>
        <position position="275"/>
    </location>
    <ligand>
        <name>ATP</name>
        <dbReference type="ChEBI" id="CHEBI:30616"/>
    </ligand>
</feature>
<comment type="domain">
    <text evidence="6">Consists of two distinct domains, a catalytic core and a N-terminal extension that is involved in tRNA binding.</text>
</comment>
<comment type="subcellular location">
    <subcellularLocation>
        <location evidence="6">Cytoplasm</location>
    </subcellularLocation>
</comment>
<dbReference type="GO" id="GO:0005737">
    <property type="term" value="C:cytoplasm"/>
    <property type="evidence" value="ECO:0007669"/>
    <property type="project" value="UniProtKB-SubCell"/>
</dbReference>
<feature type="binding site" evidence="8">
    <location>
        <begin position="275"/>
        <end position="278"/>
    </location>
    <ligand>
        <name>ATP</name>
        <dbReference type="ChEBI" id="CHEBI:30616"/>
    </ligand>
</feature>
<dbReference type="InterPro" id="IPR002317">
    <property type="entry name" value="Ser-tRNA-ligase_type_1"/>
</dbReference>
<evidence type="ECO:0000256" key="7">
    <source>
        <dbReference type="PIRSR" id="PIRSR001529-1"/>
    </source>
</evidence>
<dbReference type="PROSITE" id="PS50862">
    <property type="entry name" value="AA_TRNA_LIGASE_II"/>
    <property type="match status" value="1"/>
</dbReference>
<dbReference type="UniPathway" id="UPA00906">
    <property type="reaction ID" value="UER00895"/>
</dbReference>
<dbReference type="Proteomes" id="UP000317410">
    <property type="component" value="Unassembled WGS sequence"/>
</dbReference>
<feature type="coiled-coil region" evidence="9">
    <location>
        <begin position="67"/>
        <end position="94"/>
    </location>
</feature>
<reference evidence="11 12" key="1">
    <citation type="submission" date="2019-06" db="EMBL/GenBank/DDBJ databases">
        <title>Whole genome shotgun sequence of Microbacterium liquefaciens NBRC 15037.</title>
        <authorList>
            <person name="Hosoyama A."/>
            <person name="Uohara A."/>
            <person name="Ohji S."/>
            <person name="Ichikawa N."/>
        </authorList>
    </citation>
    <scope>NUCLEOTIDE SEQUENCE [LARGE SCALE GENOMIC DNA]</scope>
    <source>
        <strain evidence="11 12">NBRC 15037</strain>
    </source>
</reference>
<organism evidence="11 12">
    <name type="scientific">Microbacterium maritypicum</name>
    <name type="common">Microbacterium liquefaciens</name>
    <dbReference type="NCBI Taxonomy" id="33918"/>
    <lineage>
        <taxon>Bacteria</taxon>
        <taxon>Bacillati</taxon>
        <taxon>Actinomycetota</taxon>
        <taxon>Actinomycetes</taxon>
        <taxon>Micrococcales</taxon>
        <taxon>Microbacteriaceae</taxon>
        <taxon>Microbacterium</taxon>
    </lineage>
</organism>
<dbReference type="PANTHER" id="PTHR11778">
    <property type="entry name" value="SERYL-TRNA SYNTHETASE"/>
    <property type="match status" value="1"/>
</dbReference>
<dbReference type="PIRSF" id="PIRSF001529">
    <property type="entry name" value="Ser-tRNA-synth_IIa"/>
    <property type="match status" value="1"/>
</dbReference>
<dbReference type="SUPFAM" id="SSF55681">
    <property type="entry name" value="Class II aaRS and biotin synthetases"/>
    <property type="match status" value="1"/>
</dbReference>
<dbReference type="NCBIfam" id="TIGR00414">
    <property type="entry name" value="serS"/>
    <property type="match status" value="1"/>
</dbReference>
<evidence type="ECO:0000313" key="11">
    <source>
        <dbReference type="EMBL" id="GEC76561.1"/>
    </source>
</evidence>
<feature type="binding site" evidence="6">
    <location>
        <begin position="228"/>
        <end position="230"/>
    </location>
    <ligand>
        <name>L-serine</name>
        <dbReference type="ChEBI" id="CHEBI:33384"/>
    </ligand>
</feature>
<feature type="binding site" evidence="7">
    <location>
        <position position="389"/>
    </location>
    <ligand>
        <name>L-serine</name>
        <dbReference type="ChEBI" id="CHEBI:33384"/>
    </ligand>
</feature>
<evidence type="ECO:0000256" key="8">
    <source>
        <dbReference type="PIRSR" id="PIRSR001529-2"/>
    </source>
</evidence>
<protein>
    <recommendedName>
        <fullName evidence="6">Serine--tRNA ligase</fullName>
        <ecNumber evidence="6">6.1.1.11</ecNumber>
    </recommendedName>
    <alternativeName>
        <fullName evidence="6">Seryl-tRNA synthetase</fullName>
        <shortName evidence="6">SerRS</shortName>
    </alternativeName>
    <alternativeName>
        <fullName evidence="6">Seryl-tRNA(Ser/Sec) synthetase</fullName>
    </alternativeName>
</protein>
<keyword evidence="2 6" id="KW-0547">Nucleotide-binding</keyword>
<feature type="binding site" evidence="7">
    <location>
        <position position="228"/>
    </location>
    <ligand>
        <name>L-serine</name>
        <dbReference type="ChEBI" id="CHEBI:33384"/>
    </ligand>
</feature>
<comment type="caution">
    <text evidence="11">The sequence shown here is derived from an EMBL/GenBank/DDBJ whole genome shotgun (WGS) entry which is preliminary data.</text>
</comment>
<dbReference type="RefSeq" id="WP_141387590.1">
    <property type="nucleotide sequence ID" value="NZ_BJNQ01000021.1"/>
</dbReference>
<dbReference type="Pfam" id="PF00587">
    <property type="entry name" value="tRNA-synt_2b"/>
    <property type="match status" value="1"/>
</dbReference>
<feature type="binding site" evidence="6 7">
    <location>
        <position position="282"/>
    </location>
    <ligand>
        <name>L-serine</name>
        <dbReference type="ChEBI" id="CHEBI:33384"/>
    </ligand>
</feature>
<keyword evidence="1 6" id="KW-0436">Ligase</keyword>
<dbReference type="GO" id="GO:0016260">
    <property type="term" value="P:selenocysteine biosynthetic process"/>
    <property type="evidence" value="ECO:0007669"/>
    <property type="project" value="UniProtKB-UniRule"/>
</dbReference>
<dbReference type="GO" id="GO:0006434">
    <property type="term" value="P:seryl-tRNA aminoacylation"/>
    <property type="evidence" value="ECO:0007669"/>
    <property type="project" value="UniProtKB-UniRule"/>
</dbReference>
<evidence type="ECO:0000256" key="2">
    <source>
        <dbReference type="ARBA" id="ARBA00022741"/>
    </source>
</evidence>
<keyword evidence="9" id="KW-0175">Coiled coil</keyword>
<comment type="similarity">
    <text evidence="6">Belongs to the class-II aminoacyl-tRNA synthetase family. Type-1 seryl-tRNA synthetase subfamily.</text>
</comment>
<comment type="pathway">
    <text evidence="6">Aminoacyl-tRNA biosynthesis; selenocysteinyl-tRNA(Sec) biosynthesis; L-seryl-tRNA(Sec) from L-serine and tRNA(Sec): step 1/1.</text>
</comment>
<dbReference type="InterPro" id="IPR015866">
    <property type="entry name" value="Ser-tRNA-synth_1_N"/>
</dbReference>
<evidence type="ECO:0000256" key="9">
    <source>
        <dbReference type="SAM" id="Coils"/>
    </source>
</evidence>
<keyword evidence="6" id="KW-0963">Cytoplasm</keyword>
<dbReference type="Gene3D" id="1.10.287.40">
    <property type="entry name" value="Serine-tRNA synthetase, tRNA binding domain"/>
    <property type="match status" value="1"/>
</dbReference>
<dbReference type="AlphaFoldDB" id="A0A4Y4B7L3"/>
<dbReference type="EC" id="6.1.1.11" evidence="6"/>
<dbReference type="InterPro" id="IPR010978">
    <property type="entry name" value="tRNA-bd_arm"/>
</dbReference>
<feature type="domain" description="Aminoacyl-transfer RNA synthetases class-II family profile" evidence="10">
    <location>
        <begin position="136"/>
        <end position="415"/>
    </location>
</feature>
<proteinExistence type="inferred from homology"/>
<dbReference type="GO" id="GO:0004828">
    <property type="term" value="F:serine-tRNA ligase activity"/>
    <property type="evidence" value="ECO:0007669"/>
    <property type="project" value="UniProtKB-UniRule"/>
</dbReference>
<evidence type="ECO:0000313" key="12">
    <source>
        <dbReference type="Proteomes" id="UP000317410"/>
    </source>
</evidence>
<evidence type="ECO:0000259" key="10">
    <source>
        <dbReference type="PROSITE" id="PS50862"/>
    </source>
</evidence>
<comment type="subunit">
    <text evidence="6">Homodimer. The tRNA molecule binds across the dimer.</text>
</comment>
<name>A0A4Y4B7L3_MICMQ</name>
<sequence length="438" mass="47624">MIDLALLRDNPEIVRRSQAARGNDQSTVDVALEADRSRRAALSAFEELRAEQNAFGKLVAKAPKEEKAALVAQAKDLAERVKQAQHAANEAAEAAAAALARIENVVIDGVPAGGEADFVELRRVGDVPAFDFEPKDHLELGELLGAIDMERGAKVSGARFYFLRGIGARLEIALMNLALDKALQNGFVPLITPTLVRPEIMQGTGFLGEHADEVYHLDKDDDLYLVGTSEVALAGYHKDEIVDLADGALRYAGWSTCYRREAGSHGKDTRGIIRVHQFNKLEMFVYTTAEEAEAEHLRLVALQEEMLTSLGLAYRVIDVAAGDLGSSAARKYDIEAWVPTQGAFRELTSTSNCTTFQARRLDVRHRPLVDAADGATQGAAKTQHVATLNGTLATTRWIVALLETHQQADGSVRVPEVLRPYLGGLDVIQPLVDGRAAR</sequence>
<dbReference type="GO" id="GO:0005524">
    <property type="term" value="F:ATP binding"/>
    <property type="evidence" value="ECO:0007669"/>
    <property type="project" value="UniProtKB-UniRule"/>
</dbReference>
<evidence type="ECO:0000256" key="5">
    <source>
        <dbReference type="ARBA" id="ARBA00023146"/>
    </source>
</evidence>
<feature type="binding site" evidence="6">
    <location>
        <position position="391"/>
    </location>
    <ligand>
        <name>L-serine</name>
        <dbReference type="ChEBI" id="CHEBI:33384"/>
    </ligand>
</feature>
<evidence type="ECO:0000256" key="4">
    <source>
        <dbReference type="ARBA" id="ARBA00022917"/>
    </source>
</evidence>